<dbReference type="AlphaFoldDB" id="A0A250FDG6"/>
<dbReference type="KEGG" id="clk:CGC53_06600"/>
<evidence type="ECO:0000313" key="1">
    <source>
        <dbReference type="EMBL" id="ATA82036.1"/>
    </source>
</evidence>
<accession>A0A250FDG6</accession>
<dbReference type="Proteomes" id="UP000217276">
    <property type="component" value="Chromosome"/>
</dbReference>
<sequence length="74" mass="8293">MSLMVTFKNEVVRICPKNAKKIEASKNNGISWVSRYTSSYIFQDLTVSGNEILAQTDKGLYCSKNGGLSWVKRS</sequence>
<proteinExistence type="predicted"/>
<evidence type="ECO:0000313" key="2">
    <source>
        <dbReference type="Proteomes" id="UP000217276"/>
    </source>
</evidence>
<dbReference type="EMBL" id="CP022384">
    <property type="protein sequence ID" value="ATA82036.1"/>
    <property type="molecule type" value="Genomic_DNA"/>
</dbReference>
<organism evidence="1 2">
    <name type="scientific">Capnocytophaga leadbetteri</name>
    <dbReference type="NCBI Taxonomy" id="327575"/>
    <lineage>
        <taxon>Bacteria</taxon>
        <taxon>Pseudomonadati</taxon>
        <taxon>Bacteroidota</taxon>
        <taxon>Flavobacteriia</taxon>
        <taxon>Flavobacteriales</taxon>
        <taxon>Flavobacteriaceae</taxon>
        <taxon>Capnocytophaga</taxon>
    </lineage>
</organism>
<protein>
    <submittedName>
        <fullName evidence="1">Uncharacterized protein</fullName>
    </submittedName>
</protein>
<keyword evidence="2" id="KW-1185">Reference proteome</keyword>
<dbReference type="SUPFAM" id="SSF110296">
    <property type="entry name" value="Oligoxyloglucan reducing end-specific cellobiohydrolase"/>
    <property type="match status" value="1"/>
</dbReference>
<reference evidence="2" key="1">
    <citation type="submission" date="2017-06" db="EMBL/GenBank/DDBJ databases">
        <title>Capnocytophaga spp. assemblies.</title>
        <authorList>
            <person name="Gulvik C.A."/>
        </authorList>
    </citation>
    <scope>NUCLEOTIDE SEQUENCE [LARGE SCALE GENOMIC DNA]</scope>
    <source>
        <strain evidence="2">H6253</strain>
    </source>
</reference>
<gene>
    <name evidence="1" type="ORF">CGC53_06600</name>
</gene>
<dbReference type="RefSeq" id="WP_095914097.1">
    <property type="nucleotide sequence ID" value="NZ_CP022384.1"/>
</dbReference>
<name>A0A250FDG6_9FLAO</name>